<sequence length="138" mass="15192">MNNSSPDTISPFLTVLPRVPCSKSITYTRSRCINRFLAARSLCCIDLLSSSCKVLAYRFIIVLRRLPLVNLGLSLNKLSPIQSITIRHNPLSNSSWHRIFTQPIISPASTAIVISFCAPSPSIAFMMTVSPLSRSVAL</sequence>
<proteinExistence type="predicted"/>
<reference evidence="1" key="1">
    <citation type="journal article" date="2023" name="Front. Mar. Sci.">
        <title>Tracing the invertebrate herpesviruses in the global sequence datasets.</title>
        <authorList>
            <person name="Rosani U."/>
            <person name="Gaia M."/>
            <person name="Delmont T.O."/>
            <person name="Krupovic M."/>
        </authorList>
    </citation>
    <scope>NUCLEOTIDE SEQUENCE</scope>
    <source>
        <strain evidence="1">MalacoHV1/China/2018</strain>
    </source>
</reference>
<dbReference type="EMBL" id="BK063092">
    <property type="protein sequence ID" value="DBA11753.1"/>
    <property type="molecule type" value="Genomic_DNA"/>
</dbReference>
<organism evidence="1">
    <name type="scientific">Malaco herpesvirus 1</name>
    <dbReference type="NCBI Taxonomy" id="3031797"/>
    <lineage>
        <taxon>Viruses</taxon>
        <taxon>Duplodnaviria</taxon>
        <taxon>Heunggongvirae</taxon>
        <taxon>Peploviricota</taxon>
        <taxon>Herviviricetes</taxon>
        <taxon>Herpesvirales</taxon>
        <taxon>Malacoherpesviridae</taxon>
    </lineage>
</organism>
<evidence type="ECO:0000313" key="1">
    <source>
        <dbReference type="EMBL" id="DBA11753.1"/>
    </source>
</evidence>
<protein>
    <submittedName>
        <fullName evidence="1">ORF52</fullName>
    </submittedName>
</protein>
<reference evidence="1" key="2">
    <citation type="submission" date="2023-01" db="EMBL/GenBank/DDBJ databases">
        <authorList>
            <person name="Rosani U."/>
            <person name="Delmont T.O."/>
            <person name="Gaia M."/>
            <person name="Krupovic M."/>
        </authorList>
    </citation>
    <scope>NUCLEOTIDE SEQUENCE</scope>
    <source>
        <strain evidence="1">MalacoHV1/China/2018</strain>
    </source>
</reference>
<name>A0AA48P7S3_9VIRU</name>
<accession>A0AA48P7S3</accession>